<dbReference type="Pfam" id="PF04577">
    <property type="entry name" value="Glyco_transf_61"/>
    <property type="match status" value="1"/>
</dbReference>
<comment type="caution">
    <text evidence="3">The sequence shown here is derived from an EMBL/GenBank/DDBJ whole genome shotgun (WGS) entry which is preliminary data.</text>
</comment>
<keyword evidence="4" id="KW-1185">Reference proteome</keyword>
<protein>
    <recommendedName>
        <fullName evidence="2">Glycosyltransferase 61 catalytic domain-containing protein</fullName>
    </recommendedName>
</protein>
<accession>A0ABR1G2G0</accession>
<dbReference type="EMBL" id="JBBJCI010000140">
    <property type="protein sequence ID" value="KAK7242804.1"/>
    <property type="molecule type" value="Genomic_DNA"/>
</dbReference>
<evidence type="ECO:0000313" key="3">
    <source>
        <dbReference type="EMBL" id="KAK7242804.1"/>
    </source>
</evidence>
<dbReference type="Proteomes" id="UP001363151">
    <property type="component" value="Unassembled WGS sequence"/>
</dbReference>
<sequence>MRARAGPRRPAGGRRAAVSGAGAAGAGARAPATPRAPSRYADPAFVSGPSKVECYRFGAPVDPREPEECHAGPPFWNWWLRFRNCVVTNACLRRGVLTLHSGGGDPAAGPLPPREAGAPPPPLACNNWGRGAECYGAVYARGAPPAPGPRGDGTLVRWFDEPALHSARILPGHFGHDVLNNYLYARAGARAPFAALWKPPKPPQVFNTMWEANLTHLLDAGSLTHVVDDTVASPFGDRLVRSVAYTPNPAQDKSDATPNQRRAAWANETWCFRTAFLGNAHTHGAELVFHARSATRAKRAMWRDYRDLLVRKFCPGCAAELAAAAAARRPLANSCASRRGAYRILVAVRTHDPGSSSFLFANGRGRRVVNVDALVAALAPLGDVEAFDPGLLPLGDQIRKAASADVLVSRMSSQVVLAMFVPPGGLAVELEAPDPSKLYYDHASTFGELAELFGHAFVRSTPRHDDAAGVLPAAVVGDRESCRDVCAGPPEFRIYIGFPTIKQCQDRCDAFALRLSKLETAPDAYFKPEWYKNWWLGDAEADVPAVVALVSEHLGCA</sequence>
<evidence type="ECO:0000259" key="2">
    <source>
        <dbReference type="Pfam" id="PF04577"/>
    </source>
</evidence>
<organism evidence="3 4">
    <name type="scientific">Aureococcus anophagefferens</name>
    <name type="common">Harmful bloom alga</name>
    <dbReference type="NCBI Taxonomy" id="44056"/>
    <lineage>
        <taxon>Eukaryota</taxon>
        <taxon>Sar</taxon>
        <taxon>Stramenopiles</taxon>
        <taxon>Ochrophyta</taxon>
        <taxon>Pelagophyceae</taxon>
        <taxon>Pelagomonadales</taxon>
        <taxon>Pelagomonadaceae</taxon>
        <taxon>Aureococcus</taxon>
    </lineage>
</organism>
<feature type="region of interest" description="Disordered" evidence="1">
    <location>
        <begin position="1"/>
        <end position="44"/>
    </location>
</feature>
<proteinExistence type="predicted"/>
<feature type="compositionally biased region" description="Low complexity" evidence="1">
    <location>
        <begin position="8"/>
        <end position="39"/>
    </location>
</feature>
<name>A0ABR1G2G0_AURAN</name>
<dbReference type="InterPro" id="IPR049625">
    <property type="entry name" value="Glyco_transf_61_cat"/>
</dbReference>
<feature type="domain" description="Glycosyltransferase 61 catalytic" evidence="2">
    <location>
        <begin position="320"/>
        <end position="424"/>
    </location>
</feature>
<gene>
    <name evidence="3" type="ORF">SO694_00015266</name>
</gene>
<reference evidence="3 4" key="1">
    <citation type="submission" date="2024-03" db="EMBL/GenBank/DDBJ databases">
        <title>Aureococcus anophagefferens CCMP1851 and Kratosvirus quantuckense: Draft genome of a second virus-susceptible host strain in the model system.</title>
        <authorList>
            <person name="Chase E."/>
            <person name="Truchon A.R."/>
            <person name="Schepens W."/>
            <person name="Wilhelm S.W."/>
        </authorList>
    </citation>
    <scope>NUCLEOTIDE SEQUENCE [LARGE SCALE GENOMIC DNA]</scope>
    <source>
        <strain evidence="3 4">CCMP1851</strain>
    </source>
</reference>
<evidence type="ECO:0000256" key="1">
    <source>
        <dbReference type="SAM" id="MobiDB-lite"/>
    </source>
</evidence>
<evidence type="ECO:0000313" key="4">
    <source>
        <dbReference type="Proteomes" id="UP001363151"/>
    </source>
</evidence>